<keyword evidence="9" id="KW-0479">Metal-binding</keyword>
<dbReference type="EC" id="5.1.3.1" evidence="8 15"/>
<dbReference type="GO" id="GO:0006098">
    <property type="term" value="P:pentose-phosphate shunt"/>
    <property type="evidence" value="ECO:0007669"/>
    <property type="project" value="UniProtKB-UniRule"/>
</dbReference>
<protein>
    <recommendedName>
        <fullName evidence="8 15">Ribulose-phosphate 3-epimerase</fullName>
        <ecNumber evidence="8 15">5.1.3.1</ecNumber>
    </recommendedName>
</protein>
<dbReference type="FunFam" id="3.20.20.70:FF:000191">
    <property type="entry name" value="ribulose-phosphate 3-epimerase isoform X2"/>
    <property type="match status" value="1"/>
</dbReference>
<dbReference type="NCBIfam" id="TIGR01163">
    <property type="entry name" value="rpe"/>
    <property type="match status" value="1"/>
</dbReference>
<dbReference type="PROSITE" id="PS01086">
    <property type="entry name" value="RIBUL_P_3_EPIMER_2"/>
    <property type="match status" value="1"/>
</dbReference>
<evidence type="ECO:0000256" key="11">
    <source>
        <dbReference type="ARBA" id="ARBA00023004"/>
    </source>
</evidence>
<keyword evidence="13" id="KW-0413">Isomerase</keyword>
<evidence type="ECO:0000256" key="9">
    <source>
        <dbReference type="ARBA" id="ARBA00022723"/>
    </source>
</evidence>
<keyword evidence="10" id="KW-0862">Zinc</keyword>
<dbReference type="AlphaFoldDB" id="A0A249SN11"/>
<comment type="cofactor">
    <cofactor evidence="5">
        <name>Fe(2+)</name>
        <dbReference type="ChEBI" id="CHEBI:29033"/>
    </cofactor>
</comment>
<dbReference type="InterPro" id="IPR000056">
    <property type="entry name" value="Ribul_P_3_epim-like"/>
</dbReference>
<evidence type="ECO:0000256" key="2">
    <source>
        <dbReference type="ARBA" id="ARBA00001936"/>
    </source>
</evidence>
<dbReference type="RefSeq" id="WP_027875266.1">
    <property type="nucleotide sequence ID" value="NZ_CP023173.1"/>
</dbReference>
<dbReference type="InterPro" id="IPR013785">
    <property type="entry name" value="Aldolase_TIM"/>
</dbReference>
<comment type="cofactor">
    <cofactor evidence="3">
        <name>Co(2+)</name>
        <dbReference type="ChEBI" id="CHEBI:48828"/>
    </cofactor>
</comment>
<evidence type="ECO:0000256" key="7">
    <source>
        <dbReference type="ARBA" id="ARBA00011738"/>
    </source>
</evidence>
<dbReference type="KEGG" id="mchc:CK556_01235"/>
<dbReference type="CDD" id="cd00429">
    <property type="entry name" value="RPE"/>
    <property type="match status" value="1"/>
</dbReference>
<sequence length="223" mass="25624">MKDIIIAPSVLSANFADLKTELKRCNESNIKWIHYDVMDHDFVPNLTFGSKILKDIVSSSNFNIDIHFMVKVKTPVFEDFFEEYIKCKPKMMTMHIETMSNEEIQKFYNLCIKNNIMFSVAVSPKTEIQILDNWLDKLDNVLVMSVEPGFGGQTFISEVLEKVKYLAKNKKDNKFKYIIEIDGGINDQTSKQAIDAGVEMMVAGSYLFESDNFKEKVESLKNA</sequence>
<dbReference type="PANTHER" id="PTHR11749">
    <property type="entry name" value="RIBULOSE-5-PHOSPHATE-3-EPIMERASE"/>
    <property type="match status" value="1"/>
</dbReference>
<accession>A0A249SN11</accession>
<evidence type="ECO:0000313" key="16">
    <source>
        <dbReference type="EMBL" id="ASZ08979.1"/>
    </source>
</evidence>
<dbReference type="Gene3D" id="3.20.20.70">
    <property type="entry name" value="Aldolase class I"/>
    <property type="match status" value="1"/>
</dbReference>
<comment type="catalytic activity">
    <reaction evidence="1">
        <text>D-ribulose 5-phosphate = D-xylulose 5-phosphate</text>
        <dbReference type="Rhea" id="RHEA:13677"/>
        <dbReference type="ChEBI" id="CHEBI:57737"/>
        <dbReference type="ChEBI" id="CHEBI:58121"/>
        <dbReference type="EC" id="5.1.3.1"/>
    </reaction>
</comment>
<dbReference type="InterPro" id="IPR026019">
    <property type="entry name" value="Ribul_P_3_epim"/>
</dbReference>
<evidence type="ECO:0000256" key="8">
    <source>
        <dbReference type="ARBA" id="ARBA00013188"/>
    </source>
</evidence>
<dbReference type="GO" id="GO:0004750">
    <property type="term" value="F:D-ribulose-phosphate 3-epimerase activity"/>
    <property type="evidence" value="ECO:0007669"/>
    <property type="project" value="UniProtKB-UniRule"/>
</dbReference>
<keyword evidence="12" id="KW-0464">Manganese</keyword>
<evidence type="ECO:0000256" key="10">
    <source>
        <dbReference type="ARBA" id="ARBA00022833"/>
    </source>
</evidence>
<dbReference type="GO" id="GO:0046872">
    <property type="term" value="F:metal ion binding"/>
    <property type="evidence" value="ECO:0007669"/>
    <property type="project" value="UniProtKB-KW"/>
</dbReference>
<dbReference type="STRING" id="1336232.GCA_000518825_00095"/>
<dbReference type="SUPFAM" id="SSF51366">
    <property type="entry name" value="Ribulose-phoshate binding barrel"/>
    <property type="match status" value="1"/>
</dbReference>
<evidence type="ECO:0000256" key="3">
    <source>
        <dbReference type="ARBA" id="ARBA00001941"/>
    </source>
</evidence>
<dbReference type="Proteomes" id="UP000232229">
    <property type="component" value="Chromosome"/>
</dbReference>
<evidence type="ECO:0000256" key="13">
    <source>
        <dbReference type="ARBA" id="ARBA00023235"/>
    </source>
</evidence>
<dbReference type="InterPro" id="IPR011060">
    <property type="entry name" value="RibuloseP-bd_barrel"/>
</dbReference>
<evidence type="ECO:0000256" key="6">
    <source>
        <dbReference type="ARBA" id="ARBA00009541"/>
    </source>
</evidence>
<dbReference type="GO" id="GO:0005975">
    <property type="term" value="P:carbohydrate metabolic process"/>
    <property type="evidence" value="ECO:0007669"/>
    <property type="project" value="InterPro"/>
</dbReference>
<evidence type="ECO:0000256" key="14">
    <source>
        <dbReference type="ARBA" id="ARBA00023277"/>
    </source>
</evidence>
<comment type="cofactor">
    <cofactor evidence="4">
        <name>Zn(2+)</name>
        <dbReference type="ChEBI" id="CHEBI:29105"/>
    </cofactor>
</comment>
<comment type="cofactor">
    <cofactor evidence="2">
        <name>Mn(2+)</name>
        <dbReference type="ChEBI" id="CHEBI:29035"/>
    </cofactor>
</comment>
<reference evidence="16 17" key="1">
    <citation type="submission" date="2017-08" db="EMBL/GenBank/DDBJ databases">
        <title>Complete Genome Sequence of Mesoplasma chauliocola.</title>
        <authorList>
            <person name="Knight T.F.Jr."/>
            <person name="Citino T."/>
        </authorList>
    </citation>
    <scope>NUCLEOTIDE SEQUENCE [LARGE SCALE GENOMIC DNA]</scope>
    <source>
        <strain evidence="16 17">CHPA-2</strain>
    </source>
</reference>
<keyword evidence="14" id="KW-0119">Carbohydrate metabolism</keyword>
<gene>
    <name evidence="16" type="primary">rpe</name>
    <name evidence="16" type="ORF">CK556_01235</name>
</gene>
<dbReference type="Pfam" id="PF00834">
    <property type="entry name" value="Ribul_P_3_epim"/>
    <property type="match status" value="1"/>
</dbReference>
<comment type="similarity">
    <text evidence="6">Belongs to the ribulose-phosphate 3-epimerase family.</text>
</comment>
<dbReference type="NCBIfam" id="NF004076">
    <property type="entry name" value="PRK05581.1-4"/>
    <property type="match status" value="1"/>
</dbReference>
<dbReference type="EMBL" id="CP023173">
    <property type="protein sequence ID" value="ASZ08979.1"/>
    <property type="molecule type" value="Genomic_DNA"/>
</dbReference>
<evidence type="ECO:0000313" key="17">
    <source>
        <dbReference type="Proteomes" id="UP000232229"/>
    </source>
</evidence>
<keyword evidence="11" id="KW-0408">Iron</keyword>
<name>A0A249SN11_9MOLU</name>
<evidence type="ECO:0000256" key="5">
    <source>
        <dbReference type="ARBA" id="ARBA00001954"/>
    </source>
</evidence>
<proteinExistence type="inferred from homology"/>
<evidence type="ECO:0000256" key="12">
    <source>
        <dbReference type="ARBA" id="ARBA00023211"/>
    </source>
</evidence>
<evidence type="ECO:0000256" key="15">
    <source>
        <dbReference type="NCBIfam" id="TIGR01163"/>
    </source>
</evidence>
<evidence type="ECO:0000256" key="4">
    <source>
        <dbReference type="ARBA" id="ARBA00001947"/>
    </source>
</evidence>
<evidence type="ECO:0000256" key="1">
    <source>
        <dbReference type="ARBA" id="ARBA00001782"/>
    </source>
</evidence>
<keyword evidence="17" id="KW-1185">Reference proteome</keyword>
<comment type="subunit">
    <text evidence="7">Homodimer.</text>
</comment>
<dbReference type="PROSITE" id="PS01085">
    <property type="entry name" value="RIBUL_P_3_EPIMER_1"/>
    <property type="match status" value="1"/>
</dbReference>
<organism evidence="16 17">
    <name type="scientific">Mesoplasma chauliocola</name>
    <dbReference type="NCBI Taxonomy" id="216427"/>
    <lineage>
        <taxon>Bacteria</taxon>
        <taxon>Bacillati</taxon>
        <taxon>Mycoplasmatota</taxon>
        <taxon>Mollicutes</taxon>
        <taxon>Entomoplasmatales</taxon>
        <taxon>Entomoplasmataceae</taxon>
        <taxon>Mesoplasma</taxon>
    </lineage>
</organism>